<reference evidence="4 5" key="1">
    <citation type="submission" date="2020-02" db="EMBL/GenBank/DDBJ databases">
        <title>Complete genome sequence of the novel Campylobacter species Candidatus Campylobacter infans.</title>
        <authorList>
            <person name="Duim B."/>
            <person name="Zomer A."/>
            <person name="van der Graaf L."/>
            <person name="Wagenaar J."/>
        </authorList>
    </citation>
    <scope>NUCLEOTIDE SEQUENCE [LARGE SCALE GENOMIC DNA]</scope>
    <source>
        <strain evidence="4 5">19S00001</strain>
    </source>
</reference>
<dbReference type="EMBL" id="CP049075">
    <property type="protein sequence ID" value="QLI05046.1"/>
    <property type="molecule type" value="Genomic_DNA"/>
</dbReference>
<dbReference type="Proteomes" id="UP000509414">
    <property type="component" value="Chromosome"/>
</dbReference>
<gene>
    <name evidence="4" type="primary">csrA</name>
    <name evidence="4" type="ORF">CINF_0521</name>
</gene>
<proteinExistence type="predicted"/>
<evidence type="ECO:0000256" key="1">
    <source>
        <dbReference type="ARBA" id="ARBA00022490"/>
    </source>
</evidence>
<evidence type="ECO:0000256" key="3">
    <source>
        <dbReference type="ARBA" id="ARBA00022884"/>
    </source>
</evidence>
<dbReference type="GO" id="GO:0006109">
    <property type="term" value="P:regulation of carbohydrate metabolic process"/>
    <property type="evidence" value="ECO:0007669"/>
    <property type="project" value="InterPro"/>
</dbReference>
<dbReference type="PANTHER" id="PTHR34984">
    <property type="entry name" value="CARBON STORAGE REGULATOR"/>
    <property type="match status" value="1"/>
</dbReference>
<accession>A0A7H9CG31</accession>
<dbReference type="GO" id="GO:0006402">
    <property type="term" value="P:mRNA catabolic process"/>
    <property type="evidence" value="ECO:0007669"/>
    <property type="project" value="InterPro"/>
</dbReference>
<name>A0A7H9CG31_9BACT</name>
<dbReference type="AlphaFoldDB" id="A0A7H9CG31"/>
<dbReference type="GO" id="GO:0045947">
    <property type="term" value="P:negative regulation of translational initiation"/>
    <property type="evidence" value="ECO:0007669"/>
    <property type="project" value="TreeGrafter"/>
</dbReference>
<evidence type="ECO:0000256" key="2">
    <source>
        <dbReference type="ARBA" id="ARBA00022845"/>
    </source>
</evidence>
<evidence type="ECO:0000313" key="5">
    <source>
        <dbReference type="Proteomes" id="UP000509414"/>
    </source>
</evidence>
<dbReference type="Pfam" id="PF02599">
    <property type="entry name" value="CsrA"/>
    <property type="match status" value="1"/>
</dbReference>
<keyword evidence="3" id="KW-0694">RNA-binding</keyword>
<protein>
    <submittedName>
        <fullName evidence="4">Carbon storage regulator</fullName>
    </submittedName>
</protein>
<keyword evidence="2" id="KW-0810">Translation regulation</keyword>
<organism evidence="4 5">
    <name type="scientific">Candidatus Campylobacter infans</name>
    <dbReference type="NCBI Taxonomy" id="2561898"/>
    <lineage>
        <taxon>Bacteria</taxon>
        <taxon>Pseudomonadati</taxon>
        <taxon>Campylobacterota</taxon>
        <taxon>Epsilonproteobacteria</taxon>
        <taxon>Campylobacterales</taxon>
        <taxon>Campylobacteraceae</taxon>
        <taxon>Campylobacter</taxon>
    </lineage>
</organism>
<keyword evidence="1" id="KW-0963">Cytoplasm</keyword>
<dbReference type="GO" id="GO:0048027">
    <property type="term" value="F:mRNA 5'-UTR binding"/>
    <property type="evidence" value="ECO:0007669"/>
    <property type="project" value="TreeGrafter"/>
</dbReference>
<dbReference type="RefSeq" id="WP_178696770.1">
    <property type="nucleotide sequence ID" value="NZ_CP049075.1"/>
</dbReference>
<dbReference type="InterPro" id="IPR036107">
    <property type="entry name" value="CsrA_sf"/>
</dbReference>
<dbReference type="GO" id="GO:0005829">
    <property type="term" value="C:cytosol"/>
    <property type="evidence" value="ECO:0007669"/>
    <property type="project" value="TreeGrafter"/>
</dbReference>
<dbReference type="Gene3D" id="2.60.40.4380">
    <property type="entry name" value="Translational regulator CsrA"/>
    <property type="match status" value="1"/>
</dbReference>
<evidence type="ECO:0000313" key="4">
    <source>
        <dbReference type="EMBL" id="QLI05046.1"/>
    </source>
</evidence>
<sequence>MLWIVRKINQGIKIGDNIKISVVKINNNSVKFGIDAPNFKIQRFDLDNNLAKSKNHEQTNAISTLKLNCQNTNFNLSNSAIMTLKMPKKHSQNLRINLTNEITKQNEQAALTNKNENLSILEKFISLFRLKKYLLS</sequence>
<dbReference type="KEGG" id="cinf:CINF_0521"/>
<dbReference type="SUPFAM" id="SSF117130">
    <property type="entry name" value="CsrA-like"/>
    <property type="match status" value="1"/>
</dbReference>
<keyword evidence="5" id="KW-1185">Reference proteome</keyword>
<dbReference type="PANTHER" id="PTHR34984:SF1">
    <property type="entry name" value="CARBON STORAGE REGULATOR"/>
    <property type="match status" value="1"/>
</dbReference>
<dbReference type="InterPro" id="IPR003751">
    <property type="entry name" value="CsrA"/>
</dbReference>